<dbReference type="EMBL" id="AAYY01000018">
    <property type="protein sequence ID" value="EDP41598.1"/>
    <property type="molecule type" value="Genomic_DNA"/>
</dbReference>
<evidence type="ECO:0000256" key="3">
    <source>
        <dbReference type="ARBA" id="ARBA00022777"/>
    </source>
</evidence>
<protein>
    <recommendedName>
        <fullName evidence="6">Protein kinase domain-containing protein</fullName>
    </recommendedName>
</protein>
<dbReference type="InParanoid" id="A8QC77"/>
<dbReference type="InterPro" id="IPR000719">
    <property type="entry name" value="Prot_kinase_dom"/>
</dbReference>
<dbReference type="PANTHER" id="PTHR47448:SF5">
    <property type="entry name" value="MITOGEN-ACTIVATED PROTEIN KINASE KINAE MKK2"/>
    <property type="match status" value="1"/>
</dbReference>
<keyword evidence="2" id="KW-0547">Nucleotide-binding</keyword>
<keyword evidence="8" id="KW-1185">Reference proteome</keyword>
<comment type="similarity">
    <text evidence="5">Belongs to the protein kinase superfamily. STE Ser/Thr protein kinase family. MAP kinase kinase subfamily.</text>
</comment>
<dbReference type="PROSITE" id="PS50011">
    <property type="entry name" value="PROTEIN_KINASE_DOM"/>
    <property type="match status" value="1"/>
</dbReference>
<dbReference type="FunFam" id="1.10.510.10:FF:000263">
    <property type="entry name" value="MAP kinase skh1/pek1"/>
    <property type="match status" value="1"/>
</dbReference>
<dbReference type="VEuPathDB" id="FungiDB:MGL_3979"/>
<accession>A8QC77</accession>
<dbReference type="OMA" id="TICHLPP"/>
<feature type="domain" description="Protein kinase" evidence="6">
    <location>
        <begin position="1"/>
        <end position="188"/>
    </location>
</feature>
<keyword evidence="1" id="KW-0808">Transferase</keyword>
<comment type="caution">
    <text evidence="7">The sequence shown here is derived from an EMBL/GenBank/DDBJ whole genome shotgun (WGS) entry which is preliminary data.</text>
</comment>
<dbReference type="GO" id="GO:0005524">
    <property type="term" value="F:ATP binding"/>
    <property type="evidence" value="ECO:0007669"/>
    <property type="project" value="UniProtKB-KW"/>
</dbReference>
<dbReference type="InterPro" id="IPR011009">
    <property type="entry name" value="Kinase-like_dom_sf"/>
</dbReference>
<evidence type="ECO:0000256" key="4">
    <source>
        <dbReference type="ARBA" id="ARBA00022840"/>
    </source>
</evidence>
<evidence type="ECO:0000313" key="8">
    <source>
        <dbReference type="Proteomes" id="UP000008837"/>
    </source>
</evidence>
<dbReference type="GeneID" id="5853118"/>
<dbReference type="Gene3D" id="1.10.510.10">
    <property type="entry name" value="Transferase(Phosphotransferase) domain 1"/>
    <property type="match status" value="1"/>
</dbReference>
<name>A8QC77_MALGO</name>
<keyword evidence="4" id="KW-0067">ATP-binding</keyword>
<evidence type="ECO:0000259" key="6">
    <source>
        <dbReference type="PROSITE" id="PS50011"/>
    </source>
</evidence>
<dbReference type="PANTHER" id="PTHR47448">
    <property type="entry name" value="DUAL SPECIFICITY MITOGEN-ACTIVATED PROTEIN KINASE KINASE DSOR1-LIKE PROTEIN"/>
    <property type="match status" value="1"/>
</dbReference>
<evidence type="ECO:0000256" key="2">
    <source>
        <dbReference type="ARBA" id="ARBA00022741"/>
    </source>
</evidence>
<gene>
    <name evidence="7" type="ORF">MGL_3979</name>
</gene>
<dbReference type="OrthoDB" id="3354588at2759"/>
<evidence type="ECO:0000256" key="5">
    <source>
        <dbReference type="ARBA" id="ARBA00038035"/>
    </source>
</evidence>
<dbReference type="GO" id="GO:0000165">
    <property type="term" value="P:MAPK cascade"/>
    <property type="evidence" value="ECO:0007669"/>
    <property type="project" value="UniProtKB-ARBA"/>
</dbReference>
<reference evidence="7 8" key="1">
    <citation type="journal article" date="2007" name="Proc. Natl. Acad. Sci. U.S.A.">
        <title>Dandruff-associated Malassezia genomes reveal convergent and divergent virulence traits shared with plant and human fungal pathogens.</title>
        <authorList>
            <person name="Xu J."/>
            <person name="Saunders C.W."/>
            <person name="Hu P."/>
            <person name="Grant R.A."/>
            <person name="Boekhout T."/>
            <person name="Kuramae E.E."/>
            <person name="Kronstad J.W."/>
            <person name="Deangelis Y.M."/>
            <person name="Reeder N.L."/>
            <person name="Johnstone K.R."/>
            <person name="Leland M."/>
            <person name="Fieno A.M."/>
            <person name="Begley W.M."/>
            <person name="Sun Y."/>
            <person name="Lacey M.P."/>
            <person name="Chaudhary T."/>
            <person name="Keough T."/>
            <person name="Chu L."/>
            <person name="Sears R."/>
            <person name="Yuan B."/>
            <person name="Dawson T.L.Jr."/>
        </authorList>
    </citation>
    <scope>NUCLEOTIDE SEQUENCE [LARGE SCALE GENOMIC DNA]</scope>
    <source>
        <strain evidence="8">ATCC MYA-4612 / CBS 7966</strain>
    </source>
</reference>
<proteinExistence type="inferred from homology"/>
<dbReference type="Pfam" id="PF00069">
    <property type="entry name" value="Pkinase"/>
    <property type="match status" value="1"/>
</dbReference>
<evidence type="ECO:0000313" key="7">
    <source>
        <dbReference type="EMBL" id="EDP41598.1"/>
    </source>
</evidence>
<organism evidence="7 8">
    <name type="scientific">Malassezia globosa (strain ATCC MYA-4612 / CBS 7966)</name>
    <name type="common">Dandruff-associated fungus</name>
    <dbReference type="NCBI Taxonomy" id="425265"/>
    <lineage>
        <taxon>Eukaryota</taxon>
        <taxon>Fungi</taxon>
        <taxon>Dikarya</taxon>
        <taxon>Basidiomycota</taxon>
        <taxon>Ustilaginomycotina</taxon>
        <taxon>Malasseziomycetes</taxon>
        <taxon>Malasseziales</taxon>
        <taxon>Malasseziaceae</taxon>
        <taxon>Malassezia</taxon>
    </lineage>
</organism>
<dbReference type="KEGG" id="mgl:MGL_3979"/>
<dbReference type="STRING" id="425265.A8QC77"/>
<dbReference type="FunCoup" id="A8QC77">
    <property type="interactions" value="108"/>
</dbReference>
<dbReference type="PROSITE" id="PS00108">
    <property type="entry name" value="PROTEIN_KINASE_ST"/>
    <property type="match status" value="1"/>
</dbReference>
<dbReference type="InterPro" id="IPR008271">
    <property type="entry name" value="Ser/Thr_kinase_AS"/>
</dbReference>
<dbReference type="SMART" id="SM00220">
    <property type="entry name" value="S_TKc"/>
    <property type="match status" value="1"/>
</dbReference>
<evidence type="ECO:0000256" key="1">
    <source>
        <dbReference type="ARBA" id="ARBA00022679"/>
    </source>
</evidence>
<dbReference type="RefSeq" id="XP_001728812.1">
    <property type="nucleotide sequence ID" value="XM_001728760.1"/>
</dbReference>
<dbReference type="AlphaFoldDB" id="A8QC77"/>
<dbReference type="SUPFAM" id="SSF56112">
    <property type="entry name" value="Protein kinase-like (PK-like)"/>
    <property type="match status" value="1"/>
</dbReference>
<dbReference type="GO" id="GO:0004672">
    <property type="term" value="F:protein kinase activity"/>
    <property type="evidence" value="ECO:0007669"/>
    <property type="project" value="InterPro"/>
</dbReference>
<keyword evidence="3" id="KW-0418">Kinase</keyword>
<sequence length="212" mass="24061">MEFCEAGSMDSIYRRVKSRGGRVGEKVLAKLAESILKGLEYLHQRRIIHRDVKPSNILVTRNGQMKLCDFGVSGELINSVAGTFTGTSTYMAPERIMGRPYTITSDVWSLGVTILELALNRYPFAEEGEAPMGPIDLLFFLLNSPLPTLEDTEQIRWSRSLRDFVDRCLERDGAIRVAPLTLLAHPLIRRAEHISNTDMARFVASVWRWDYN</sequence>
<dbReference type="InterPro" id="IPR050915">
    <property type="entry name" value="MAP_kinase_kinase"/>
</dbReference>
<dbReference type="Proteomes" id="UP000008837">
    <property type="component" value="Unassembled WGS sequence"/>
</dbReference>